<keyword evidence="4" id="KW-0804">Transcription</keyword>
<dbReference type="InterPro" id="IPR011598">
    <property type="entry name" value="bHLH_dom"/>
</dbReference>
<dbReference type="GO" id="GO:0003677">
    <property type="term" value="F:DNA binding"/>
    <property type="evidence" value="ECO:0007669"/>
    <property type="project" value="UniProtKB-KW"/>
</dbReference>
<evidence type="ECO:0000256" key="3">
    <source>
        <dbReference type="ARBA" id="ARBA00023125"/>
    </source>
</evidence>
<evidence type="ECO:0000256" key="1">
    <source>
        <dbReference type="ARBA" id="ARBA00004123"/>
    </source>
</evidence>
<evidence type="ECO:0000256" key="4">
    <source>
        <dbReference type="ARBA" id="ARBA00023163"/>
    </source>
</evidence>
<dbReference type="SMART" id="SM00353">
    <property type="entry name" value="HLH"/>
    <property type="match status" value="1"/>
</dbReference>
<evidence type="ECO:0000259" key="7">
    <source>
        <dbReference type="PROSITE" id="PS50888"/>
    </source>
</evidence>
<dbReference type="SUPFAM" id="SSF47459">
    <property type="entry name" value="HLH, helix-loop-helix DNA-binding domain"/>
    <property type="match status" value="1"/>
</dbReference>
<dbReference type="OrthoDB" id="690068at2759"/>
<accession>A0A484MX19</accession>
<dbReference type="Pfam" id="PF00010">
    <property type="entry name" value="HLH"/>
    <property type="match status" value="1"/>
</dbReference>
<protein>
    <recommendedName>
        <fullName evidence="7">BHLH domain-containing protein</fullName>
    </recommendedName>
</protein>
<dbReference type="PANTHER" id="PTHR45844">
    <property type="entry name" value="TRANSCRIPTION FACTOR BHLH30"/>
    <property type="match status" value="1"/>
</dbReference>
<dbReference type="GO" id="GO:0046983">
    <property type="term" value="F:protein dimerization activity"/>
    <property type="evidence" value="ECO:0007669"/>
    <property type="project" value="InterPro"/>
</dbReference>
<dbReference type="AlphaFoldDB" id="A0A484MX19"/>
<organism evidence="8 9">
    <name type="scientific">Cuscuta campestris</name>
    <dbReference type="NCBI Taxonomy" id="132261"/>
    <lineage>
        <taxon>Eukaryota</taxon>
        <taxon>Viridiplantae</taxon>
        <taxon>Streptophyta</taxon>
        <taxon>Embryophyta</taxon>
        <taxon>Tracheophyta</taxon>
        <taxon>Spermatophyta</taxon>
        <taxon>Magnoliopsida</taxon>
        <taxon>eudicotyledons</taxon>
        <taxon>Gunneridae</taxon>
        <taxon>Pentapetalae</taxon>
        <taxon>asterids</taxon>
        <taxon>lamiids</taxon>
        <taxon>Solanales</taxon>
        <taxon>Convolvulaceae</taxon>
        <taxon>Cuscuteae</taxon>
        <taxon>Cuscuta</taxon>
        <taxon>Cuscuta subgen. Grammica</taxon>
        <taxon>Cuscuta sect. Cleistogrammica</taxon>
    </lineage>
</organism>
<feature type="region of interest" description="Disordered" evidence="6">
    <location>
        <begin position="237"/>
        <end position="258"/>
    </location>
</feature>
<keyword evidence="5" id="KW-0539">Nucleus</keyword>
<reference evidence="8 9" key="1">
    <citation type="submission" date="2018-04" db="EMBL/GenBank/DDBJ databases">
        <authorList>
            <person name="Vogel A."/>
        </authorList>
    </citation>
    <scope>NUCLEOTIDE SEQUENCE [LARGE SCALE GENOMIC DNA]</scope>
</reference>
<dbReference type="EMBL" id="OOIL02004928">
    <property type="protein sequence ID" value="VFQ93575.1"/>
    <property type="molecule type" value="Genomic_DNA"/>
</dbReference>
<feature type="compositionally biased region" description="Basic and acidic residues" evidence="6">
    <location>
        <begin position="61"/>
        <end position="71"/>
    </location>
</feature>
<dbReference type="InterPro" id="IPR045847">
    <property type="entry name" value="AIG1-like"/>
</dbReference>
<gene>
    <name evidence="8" type="ORF">CCAM_LOCUS35351</name>
</gene>
<evidence type="ECO:0000256" key="5">
    <source>
        <dbReference type="ARBA" id="ARBA00023242"/>
    </source>
</evidence>
<keyword evidence="3" id="KW-0238">DNA-binding</keyword>
<dbReference type="CDD" id="cd04873">
    <property type="entry name" value="ACT_UUR-ACR-like"/>
    <property type="match status" value="1"/>
</dbReference>
<evidence type="ECO:0000313" key="9">
    <source>
        <dbReference type="Proteomes" id="UP000595140"/>
    </source>
</evidence>
<dbReference type="PROSITE" id="PS50888">
    <property type="entry name" value="BHLH"/>
    <property type="match status" value="1"/>
</dbReference>
<evidence type="ECO:0000313" key="8">
    <source>
        <dbReference type="EMBL" id="VFQ93575.1"/>
    </source>
</evidence>
<dbReference type="PANTHER" id="PTHR45844:SF16">
    <property type="entry name" value="TRANSCRIPTION FACTOR BHLH30-LIKE"/>
    <property type="match status" value="1"/>
</dbReference>
<evidence type="ECO:0000256" key="6">
    <source>
        <dbReference type="SAM" id="MobiDB-lite"/>
    </source>
</evidence>
<proteinExistence type="predicted"/>
<feature type="compositionally biased region" description="Low complexity" evidence="6">
    <location>
        <begin position="47"/>
        <end position="60"/>
    </location>
</feature>
<keyword evidence="2" id="KW-0805">Transcription regulation</keyword>
<name>A0A484MX19_9ASTE</name>
<dbReference type="InterPro" id="IPR036638">
    <property type="entry name" value="HLH_DNA-bd_sf"/>
</dbReference>
<dbReference type="GO" id="GO:0005634">
    <property type="term" value="C:nucleus"/>
    <property type="evidence" value="ECO:0007669"/>
    <property type="project" value="UniProtKB-SubCell"/>
</dbReference>
<evidence type="ECO:0000256" key="2">
    <source>
        <dbReference type="ARBA" id="ARBA00023015"/>
    </source>
</evidence>
<dbReference type="GO" id="GO:0003700">
    <property type="term" value="F:DNA-binding transcription factor activity"/>
    <property type="evidence" value="ECO:0007669"/>
    <property type="project" value="InterPro"/>
</dbReference>
<sequence>MQRFQSFYEVGNCSGSYNFVQGKMWLNNNNGGGRGRRMDGGDENDESACAVGPATAAAEAKANKSHSEAERRRRKRINGHLATLRTLLPTTIKTDKASLLTEAVRCVRELKKATAELAAAISPETTADSVETPASFTTFPSEADELKLSYTGDDDDTRAGNVRAAICCEDRPEIMPELARALKSVEGTVVRAEMSTVGGRIKIALWLRVEGLGKGGDEAALAAVKLALKEVVDRPAATVGSGNHLPGGPGNKRPRLLM</sequence>
<keyword evidence="9" id="KW-1185">Reference proteome</keyword>
<dbReference type="Proteomes" id="UP000595140">
    <property type="component" value="Unassembled WGS sequence"/>
</dbReference>
<feature type="domain" description="BHLH" evidence="7">
    <location>
        <begin position="61"/>
        <end position="110"/>
    </location>
</feature>
<comment type="subcellular location">
    <subcellularLocation>
        <location evidence="1">Nucleus</location>
    </subcellularLocation>
</comment>
<feature type="region of interest" description="Disordered" evidence="6">
    <location>
        <begin position="35"/>
        <end position="76"/>
    </location>
</feature>
<dbReference type="Gene3D" id="4.10.280.10">
    <property type="entry name" value="Helix-loop-helix DNA-binding domain"/>
    <property type="match status" value="1"/>
</dbReference>